<dbReference type="Proteomes" id="UP000319949">
    <property type="component" value="Unassembled WGS sequence"/>
</dbReference>
<evidence type="ECO:0000256" key="1">
    <source>
        <dbReference type="SAM" id="MobiDB-lite"/>
    </source>
</evidence>
<feature type="chain" id="PRO_5021931781" evidence="2">
    <location>
        <begin position="22"/>
        <end position="219"/>
    </location>
</feature>
<organism evidence="3 4">
    <name type="scientific">Bradyrhizobium stylosanthis</name>
    <dbReference type="NCBI Taxonomy" id="1803665"/>
    <lineage>
        <taxon>Bacteria</taxon>
        <taxon>Pseudomonadati</taxon>
        <taxon>Pseudomonadota</taxon>
        <taxon>Alphaproteobacteria</taxon>
        <taxon>Hyphomicrobiales</taxon>
        <taxon>Nitrobacteraceae</taxon>
        <taxon>Bradyrhizobium</taxon>
    </lineage>
</organism>
<dbReference type="InterPro" id="IPR012899">
    <property type="entry name" value="LTXXQ"/>
</dbReference>
<keyword evidence="2" id="KW-0732">Signal</keyword>
<dbReference type="RefSeq" id="WP_145667278.1">
    <property type="nucleotide sequence ID" value="NZ_VITK01000007.1"/>
</dbReference>
<proteinExistence type="predicted"/>
<evidence type="ECO:0000313" key="3">
    <source>
        <dbReference type="EMBL" id="TWA96177.1"/>
    </source>
</evidence>
<protein>
    <submittedName>
        <fullName evidence="3">LTXXQ motif family protein</fullName>
    </submittedName>
</protein>
<reference evidence="3 4" key="1">
    <citation type="submission" date="2019-06" db="EMBL/GenBank/DDBJ databases">
        <title>Genomic Encyclopedia of Type Strains, Phase IV (KMG-V): Genome sequencing to study the core and pangenomes of soil and plant-associated prokaryotes.</title>
        <authorList>
            <person name="Whitman W."/>
        </authorList>
    </citation>
    <scope>NUCLEOTIDE SEQUENCE [LARGE SCALE GENOMIC DNA]</scope>
    <source>
        <strain evidence="3 4">BR 510</strain>
    </source>
</reference>
<gene>
    <name evidence="3" type="ORF">FBZ96_107371</name>
</gene>
<accession>A0A560DGD5</accession>
<dbReference type="AlphaFoldDB" id="A0A560DGD5"/>
<dbReference type="EMBL" id="VITK01000007">
    <property type="protein sequence ID" value="TWA96177.1"/>
    <property type="molecule type" value="Genomic_DNA"/>
</dbReference>
<keyword evidence="4" id="KW-1185">Reference proteome</keyword>
<comment type="caution">
    <text evidence="3">The sequence shown here is derived from an EMBL/GenBank/DDBJ whole genome shotgun (WGS) entry which is preliminary data.</text>
</comment>
<dbReference type="OrthoDB" id="7283650at2"/>
<feature type="compositionally biased region" description="Basic and acidic residues" evidence="1">
    <location>
        <begin position="30"/>
        <end position="42"/>
    </location>
</feature>
<feature type="region of interest" description="Disordered" evidence="1">
    <location>
        <begin position="23"/>
        <end position="64"/>
    </location>
</feature>
<sequence>MRALTLVAALLVSMLGYSAWAQSDTQHQGHHPDQKEQQKQPEPKPAQPDTTDTQRMPGAGMMGGNMPMSDMMRMMGMMRQSGDGTETIDHVEGRIAFLKTELKITDAQQSAWNAFADALRSNAKTLAGMRDSMMMTQQAARSPNLVEKLTIQEKWLEARLDGTRAMKSALSNLVGTFSEEQKKSADDLLAPHMGMMPMMSAMRGGATMGMGMSVGKSPK</sequence>
<dbReference type="Pfam" id="PF07813">
    <property type="entry name" value="LTXXQ"/>
    <property type="match status" value="1"/>
</dbReference>
<evidence type="ECO:0000313" key="4">
    <source>
        <dbReference type="Proteomes" id="UP000319949"/>
    </source>
</evidence>
<dbReference type="GO" id="GO:0042597">
    <property type="term" value="C:periplasmic space"/>
    <property type="evidence" value="ECO:0007669"/>
    <property type="project" value="InterPro"/>
</dbReference>
<evidence type="ECO:0000256" key="2">
    <source>
        <dbReference type="SAM" id="SignalP"/>
    </source>
</evidence>
<name>A0A560DGD5_9BRAD</name>
<feature type="signal peptide" evidence="2">
    <location>
        <begin position="1"/>
        <end position="21"/>
    </location>
</feature>